<dbReference type="Proteomes" id="UP001164743">
    <property type="component" value="Chromosome 2A"/>
</dbReference>
<evidence type="ECO:0000256" key="1">
    <source>
        <dbReference type="SAM" id="MobiDB-lite"/>
    </source>
</evidence>
<dbReference type="EMBL" id="CP110422">
    <property type="protein sequence ID" value="WAQ82015.1"/>
    <property type="molecule type" value="Genomic_DNA"/>
</dbReference>
<feature type="region of interest" description="Disordered" evidence="1">
    <location>
        <begin position="61"/>
        <end position="113"/>
    </location>
</feature>
<proteinExistence type="predicted"/>
<protein>
    <submittedName>
        <fullName evidence="2">Uncharacterized protein</fullName>
    </submittedName>
</protein>
<dbReference type="RefSeq" id="XP_053017570.1">
    <property type="nucleotide sequence ID" value="XM_053166338.1"/>
</dbReference>
<feature type="compositionally biased region" description="Acidic residues" evidence="1">
    <location>
        <begin position="69"/>
        <end position="86"/>
    </location>
</feature>
<name>A0ABY7CA30_9BASI</name>
<dbReference type="GeneID" id="77807233"/>
<evidence type="ECO:0000313" key="2">
    <source>
        <dbReference type="EMBL" id="WAQ82015.1"/>
    </source>
</evidence>
<accession>A0ABY7CA30</accession>
<reference evidence="2" key="1">
    <citation type="submission" date="2022-10" db="EMBL/GenBank/DDBJ databases">
        <title>Puccinia triticina Genome sequencing and assembly.</title>
        <authorList>
            <person name="Li C."/>
        </authorList>
    </citation>
    <scope>NUCLEOTIDE SEQUENCE</scope>
    <source>
        <strain evidence="2">Pt15</strain>
    </source>
</reference>
<sequence>MAKAVLVKFQAFDATRWDVASNHHCCICHVIALILGAGLKALKLSGAMEEEEVVEETDEIIEIVKNDNDISEDETVDPDDAEEESPEPGWERNEEPDSNNHCDKSRNGFTLKK</sequence>
<feature type="compositionally biased region" description="Basic and acidic residues" evidence="1">
    <location>
        <begin position="89"/>
        <end position="106"/>
    </location>
</feature>
<gene>
    <name evidence="2" type="ORF">PtA15_2A328</name>
</gene>
<keyword evidence="3" id="KW-1185">Reference proteome</keyword>
<evidence type="ECO:0000313" key="3">
    <source>
        <dbReference type="Proteomes" id="UP001164743"/>
    </source>
</evidence>
<organism evidence="2 3">
    <name type="scientific">Puccinia triticina</name>
    <dbReference type="NCBI Taxonomy" id="208348"/>
    <lineage>
        <taxon>Eukaryota</taxon>
        <taxon>Fungi</taxon>
        <taxon>Dikarya</taxon>
        <taxon>Basidiomycota</taxon>
        <taxon>Pucciniomycotina</taxon>
        <taxon>Pucciniomycetes</taxon>
        <taxon>Pucciniales</taxon>
        <taxon>Pucciniaceae</taxon>
        <taxon>Puccinia</taxon>
    </lineage>
</organism>